<organism evidence="7 8">
    <name type="scientific">Lactiplantibacillus plajomi</name>
    <dbReference type="NCBI Taxonomy" id="1457217"/>
    <lineage>
        <taxon>Bacteria</taxon>
        <taxon>Bacillati</taxon>
        <taxon>Bacillota</taxon>
        <taxon>Bacilli</taxon>
        <taxon>Lactobacillales</taxon>
        <taxon>Lactobacillaceae</taxon>
        <taxon>Lactiplantibacillus</taxon>
    </lineage>
</organism>
<keyword evidence="5 6" id="KW-0224">Dipeptidase</keyword>
<protein>
    <recommendedName>
        <fullName evidence="6">Dipeptidase</fullName>
        <ecNumber evidence="6">3.4.-.-</ecNumber>
    </recommendedName>
</protein>
<gene>
    <name evidence="7" type="ORF">ACFFGS_05130</name>
</gene>
<comment type="similarity">
    <text evidence="2 6">Belongs to the peptidase C69 family.</text>
</comment>
<dbReference type="PANTHER" id="PTHR12994">
    <property type="entry name" value="SECERNIN"/>
    <property type="match status" value="1"/>
</dbReference>
<dbReference type="InterPro" id="IPR047804">
    <property type="entry name" value="C69_dipept_A-like"/>
</dbReference>
<evidence type="ECO:0000256" key="2">
    <source>
        <dbReference type="ARBA" id="ARBA00007225"/>
    </source>
</evidence>
<keyword evidence="4 6" id="KW-0378">Hydrolase</keyword>
<evidence type="ECO:0000256" key="5">
    <source>
        <dbReference type="ARBA" id="ARBA00022997"/>
    </source>
</evidence>
<evidence type="ECO:0000256" key="6">
    <source>
        <dbReference type="RuleBase" id="RU364089"/>
    </source>
</evidence>
<name>A0ABV6K211_9LACO</name>
<evidence type="ECO:0000256" key="1">
    <source>
        <dbReference type="ARBA" id="ARBA00001670"/>
    </source>
</evidence>
<dbReference type="EC" id="3.4.-.-" evidence="6"/>
<dbReference type="RefSeq" id="WP_137646075.1">
    <property type="nucleotide sequence ID" value="NZ_BAABRM010000036.1"/>
</dbReference>
<keyword evidence="8" id="KW-1185">Reference proteome</keyword>
<comment type="caution">
    <text evidence="7">The sequence shown here is derived from an EMBL/GenBank/DDBJ whole genome shotgun (WGS) entry which is preliminary data.</text>
</comment>
<dbReference type="Gene3D" id="3.60.60.10">
    <property type="entry name" value="Penicillin V Acylase, Chain A"/>
    <property type="match status" value="1"/>
</dbReference>
<sequence length="479" mass="53304">MLTHQFNPYSACTSILVGKNASADGSTMIGRNEDSRAAWAKKFVVHPHTEFDAPQTFTSTDQDHPFSMTLPKIRAKYTATPEWTAKYGLFEEDGINEYGVAMSATESAYCNARVLAADPYVKDGIGEEAMVTVTLPYIHSAREGVERLGHIIEEHGTYETNGILFSDAEEVWYMETGAGHYWVAQRIPDDAYAVVANQLAIQEIDLSDHDNFMYAKEIRNFVLDNQLASMDNGLNFREVFGTADVSDQHYNTPRVWYGQRYFTPAVEQSPESFNLPFIQRAAGLIHIDQVQHYLASHYEGTPFDPVGSGTEAEKHAYRPISLAKTQESHVLQIREDLPDQTCGIHWLAMGVAAESVYVPFYAGAADTPKAYQVATEKYDPTSAYWIFKLVGVLVDAHYHELHGDLQAAQKELAIQLGHHLITTDREIEDLSGDALTTALTAANEKSAQLALSAMKTLTADLITRSTDMSPLNYQTDLNL</sequence>
<dbReference type="PANTHER" id="PTHR12994:SF17">
    <property type="entry name" value="LD30995P"/>
    <property type="match status" value="1"/>
</dbReference>
<dbReference type="GO" id="GO:0016805">
    <property type="term" value="F:dipeptidase activity"/>
    <property type="evidence" value="ECO:0007669"/>
    <property type="project" value="UniProtKB-KW"/>
</dbReference>
<dbReference type="Pfam" id="PF03577">
    <property type="entry name" value="Peptidase_C69"/>
    <property type="match status" value="1"/>
</dbReference>
<evidence type="ECO:0000313" key="8">
    <source>
        <dbReference type="Proteomes" id="UP001589855"/>
    </source>
</evidence>
<proteinExistence type="inferred from homology"/>
<dbReference type="NCBIfam" id="NF033678">
    <property type="entry name" value="C69_fam_dipept"/>
    <property type="match status" value="1"/>
</dbReference>
<evidence type="ECO:0000256" key="4">
    <source>
        <dbReference type="ARBA" id="ARBA00022801"/>
    </source>
</evidence>
<accession>A0ABV6K211</accession>
<comment type="catalytic activity">
    <reaction evidence="1">
        <text>an L-aminoacyl-L-amino acid + H2O = 2 an L-alpha-amino acid</text>
        <dbReference type="Rhea" id="RHEA:48940"/>
        <dbReference type="ChEBI" id="CHEBI:15377"/>
        <dbReference type="ChEBI" id="CHEBI:59869"/>
        <dbReference type="ChEBI" id="CHEBI:77460"/>
        <dbReference type="EC" id="3.4.13.19"/>
    </reaction>
</comment>
<dbReference type="Proteomes" id="UP001589855">
    <property type="component" value="Unassembled WGS sequence"/>
</dbReference>
<evidence type="ECO:0000256" key="3">
    <source>
        <dbReference type="ARBA" id="ARBA00022670"/>
    </source>
</evidence>
<keyword evidence="3 6" id="KW-0645">Protease</keyword>
<dbReference type="InterPro" id="IPR005322">
    <property type="entry name" value="Peptidase_C69"/>
</dbReference>
<reference evidence="7 8" key="1">
    <citation type="submission" date="2024-09" db="EMBL/GenBank/DDBJ databases">
        <authorList>
            <person name="Sun Q."/>
            <person name="Mori K."/>
        </authorList>
    </citation>
    <scope>NUCLEOTIDE SEQUENCE [LARGE SCALE GENOMIC DNA]</scope>
    <source>
        <strain evidence="7 8">TBRC 4575</strain>
    </source>
</reference>
<evidence type="ECO:0000313" key="7">
    <source>
        <dbReference type="EMBL" id="MFC0423503.1"/>
    </source>
</evidence>
<dbReference type="EMBL" id="JBHLUK010000052">
    <property type="protein sequence ID" value="MFC0423503.1"/>
    <property type="molecule type" value="Genomic_DNA"/>
</dbReference>